<dbReference type="PANTHER" id="PTHR37312:SF1">
    <property type="entry name" value="MEMBRANE-BOUND ACYLTRANSFERASE YKRP-RELATED"/>
    <property type="match status" value="1"/>
</dbReference>
<feature type="transmembrane region" description="Helical" evidence="1">
    <location>
        <begin position="246"/>
        <end position="267"/>
    </location>
</feature>
<dbReference type="Proteomes" id="UP001501047">
    <property type="component" value="Unassembled WGS sequence"/>
</dbReference>
<keyword evidence="1" id="KW-1133">Transmembrane helix</keyword>
<keyword evidence="1" id="KW-0812">Transmembrane</keyword>
<feature type="transmembrane region" description="Helical" evidence="1">
    <location>
        <begin position="39"/>
        <end position="56"/>
    </location>
</feature>
<gene>
    <name evidence="3" type="ORF">GCM10008908_14280</name>
</gene>
<feature type="transmembrane region" description="Helical" evidence="1">
    <location>
        <begin position="146"/>
        <end position="164"/>
    </location>
</feature>
<feature type="domain" description="Acyltransferase 3" evidence="2">
    <location>
        <begin position="13"/>
        <end position="317"/>
    </location>
</feature>
<evidence type="ECO:0000256" key="1">
    <source>
        <dbReference type="SAM" id="Phobius"/>
    </source>
</evidence>
<feature type="transmembrane region" description="Helical" evidence="1">
    <location>
        <begin position="207"/>
        <end position="226"/>
    </location>
</feature>
<dbReference type="RefSeq" id="WP_343825029.1">
    <property type="nucleotide sequence ID" value="NZ_BAAACI010000002.1"/>
</dbReference>
<feature type="transmembrane region" description="Helical" evidence="1">
    <location>
        <begin position="77"/>
        <end position="95"/>
    </location>
</feature>
<evidence type="ECO:0000313" key="3">
    <source>
        <dbReference type="EMBL" id="GAA0770853.1"/>
    </source>
</evidence>
<keyword evidence="3" id="KW-0808">Transferase</keyword>
<dbReference type="Pfam" id="PF01757">
    <property type="entry name" value="Acyl_transf_3"/>
    <property type="match status" value="1"/>
</dbReference>
<reference evidence="3 4" key="1">
    <citation type="journal article" date="2019" name="Int. J. Syst. Evol. Microbiol.">
        <title>The Global Catalogue of Microorganisms (GCM) 10K type strain sequencing project: providing services to taxonomists for standard genome sequencing and annotation.</title>
        <authorList>
            <consortium name="The Broad Institute Genomics Platform"/>
            <consortium name="The Broad Institute Genome Sequencing Center for Infectious Disease"/>
            <person name="Wu L."/>
            <person name="Ma J."/>
        </authorList>
    </citation>
    <scope>NUCLEOTIDE SEQUENCE [LARGE SCALE GENOMIC DNA]</scope>
    <source>
        <strain evidence="3 4">JCM 1417</strain>
    </source>
</reference>
<evidence type="ECO:0000259" key="2">
    <source>
        <dbReference type="Pfam" id="PF01757"/>
    </source>
</evidence>
<dbReference type="EMBL" id="BAAACI010000002">
    <property type="protein sequence ID" value="GAA0770853.1"/>
    <property type="molecule type" value="Genomic_DNA"/>
</dbReference>
<feature type="transmembrane region" description="Helical" evidence="1">
    <location>
        <begin position="279"/>
        <end position="294"/>
    </location>
</feature>
<proteinExistence type="predicted"/>
<keyword evidence="4" id="KW-1185">Reference proteome</keyword>
<organism evidence="3 4">
    <name type="scientific">Clostridium subterminale</name>
    <dbReference type="NCBI Taxonomy" id="1550"/>
    <lineage>
        <taxon>Bacteria</taxon>
        <taxon>Bacillati</taxon>
        <taxon>Bacillota</taxon>
        <taxon>Clostridia</taxon>
        <taxon>Eubacteriales</taxon>
        <taxon>Clostridiaceae</taxon>
        <taxon>Clostridium</taxon>
    </lineage>
</organism>
<feature type="transmembrane region" description="Helical" evidence="1">
    <location>
        <begin position="176"/>
        <end position="195"/>
    </location>
</feature>
<evidence type="ECO:0000313" key="4">
    <source>
        <dbReference type="Proteomes" id="UP001501047"/>
    </source>
</evidence>
<comment type="caution">
    <text evidence="3">The sequence shown here is derived from an EMBL/GenBank/DDBJ whole genome shotgun (WGS) entry which is preliminary data.</text>
</comment>
<protein>
    <submittedName>
        <fullName evidence="3">Acyltransferase family protein</fullName>
    </submittedName>
</protein>
<feature type="transmembrane region" description="Helical" evidence="1">
    <location>
        <begin position="115"/>
        <end position="134"/>
    </location>
</feature>
<dbReference type="GO" id="GO:0016746">
    <property type="term" value="F:acyltransferase activity"/>
    <property type="evidence" value="ECO:0007669"/>
    <property type="project" value="UniProtKB-KW"/>
</dbReference>
<keyword evidence="3" id="KW-0012">Acyltransferase</keyword>
<dbReference type="PANTHER" id="PTHR37312">
    <property type="entry name" value="MEMBRANE-BOUND ACYLTRANSFERASE YKRP-RELATED"/>
    <property type="match status" value="1"/>
</dbReference>
<sequence>MGSDRLGENNYRNDYMDIAKGILIILVVIGHSGFKYSKYIYWFHMPAFFFISGYFFKEINGYKQFAIFTKRKVIKTLYPYILCLIIIAILNYYIYPFKITSKYVKDLLYGGRLLQGSYGVFWFVTCLLITQIIFGALNTITKSKKLTFVNIFILYLLAHIESYYICVKNHSINVPLNFDVALFSLLFFCLGYYSKNLLIKTFSLDKIKILLITIFTNTLCIFLICLDYSKKFSYLLDLKYVRYNHVILDIIIPILFITTIILDSYFIKQMKMLQSIGQNSIWIMYIHIPINYYLRKYYNYNWLIFSIIGITIPVLFSSIYKKFMNTRKQHLNCNNNIN</sequence>
<keyword evidence="1" id="KW-0472">Membrane</keyword>
<accession>A0ABN1KM01</accession>
<dbReference type="InterPro" id="IPR002656">
    <property type="entry name" value="Acyl_transf_3_dom"/>
</dbReference>
<dbReference type="InterPro" id="IPR052734">
    <property type="entry name" value="Nod_factor_acetyltransferase"/>
</dbReference>
<name>A0ABN1KM01_CLOSU</name>
<feature type="transmembrane region" description="Helical" evidence="1">
    <location>
        <begin position="300"/>
        <end position="320"/>
    </location>
</feature>